<comment type="caution">
    <text evidence="2">The sequence shown here is derived from an EMBL/GenBank/DDBJ whole genome shotgun (WGS) entry which is preliminary data.</text>
</comment>
<keyword evidence="2" id="KW-0808">Transferase</keyword>
<dbReference type="Proteomes" id="UP000327000">
    <property type="component" value="Unassembled WGS sequence"/>
</dbReference>
<gene>
    <name evidence="2" type="ORF">FRZ00_24185</name>
</gene>
<reference evidence="2 3" key="1">
    <citation type="journal article" date="2019" name="Microb. Cell Fact.">
        <title>Exploring novel herbicidin analogues by transcriptional regulator overexpression and MS/MS molecular networking.</title>
        <authorList>
            <person name="Shi Y."/>
            <person name="Gu R."/>
            <person name="Li Y."/>
            <person name="Wang X."/>
            <person name="Ren W."/>
            <person name="Li X."/>
            <person name="Wang L."/>
            <person name="Xie Y."/>
            <person name="Hong B."/>
        </authorList>
    </citation>
    <scope>NUCLEOTIDE SEQUENCE [LARGE SCALE GENOMIC DNA]</scope>
    <source>
        <strain evidence="2 3">US-43</strain>
    </source>
</reference>
<organism evidence="2 3">
    <name type="scientific">Streptomyces mobaraensis</name>
    <name type="common">Streptoverticillium mobaraense</name>
    <dbReference type="NCBI Taxonomy" id="35621"/>
    <lineage>
        <taxon>Bacteria</taxon>
        <taxon>Bacillati</taxon>
        <taxon>Actinomycetota</taxon>
        <taxon>Actinomycetes</taxon>
        <taxon>Kitasatosporales</taxon>
        <taxon>Streptomycetaceae</taxon>
        <taxon>Streptomyces</taxon>
    </lineage>
</organism>
<keyword evidence="3" id="KW-1185">Reference proteome</keyword>
<dbReference type="Gene3D" id="3.40.630.30">
    <property type="match status" value="1"/>
</dbReference>
<dbReference type="InterPro" id="IPR016181">
    <property type="entry name" value="Acyl_CoA_acyltransferase"/>
</dbReference>
<proteinExistence type="predicted"/>
<dbReference type="Gene3D" id="3.40.630.90">
    <property type="match status" value="1"/>
</dbReference>
<dbReference type="PROSITE" id="PS51186">
    <property type="entry name" value="GNAT"/>
    <property type="match status" value="1"/>
</dbReference>
<dbReference type="Pfam" id="PF00583">
    <property type="entry name" value="Acetyltransf_1"/>
    <property type="match status" value="1"/>
</dbReference>
<sequence length="286" mass="31108">MHPIDAPELTVTTASAEDWRQVVAWATEEGWNPGHGDADRFLPTDPEGFFTGRLGDRIVTAISVVNHGPDYAFLGFYLVAPEQRGRGLGLATWRAAFPHAGTRTVGLDAVPEQEETYKRSGFVPAYRTLRWTGRPARSGTTAAGVHAVTPDRLDAVAAYDRRFFPAERRAFLARWLDGPGRAARVLLRDGRVTGYGLIRPSHDGHRVGPLFADTREDAETLFDALTAHLGPDEEVCLDMPEPNPAAAALAEGRGLTTDWHSIRMYAGPVPGTPAERAFAVTSLELG</sequence>
<dbReference type="EMBL" id="VOKX01000098">
    <property type="protein sequence ID" value="KAB7836886.1"/>
    <property type="molecule type" value="Genomic_DNA"/>
</dbReference>
<dbReference type="InterPro" id="IPR041496">
    <property type="entry name" value="YitH/HolE_GNAT"/>
</dbReference>
<dbReference type="PANTHER" id="PTHR47237">
    <property type="entry name" value="SLL0310 PROTEIN"/>
    <property type="match status" value="1"/>
</dbReference>
<dbReference type="AlphaFoldDB" id="A0A5N5W2I0"/>
<evidence type="ECO:0000313" key="3">
    <source>
        <dbReference type="Proteomes" id="UP000327000"/>
    </source>
</evidence>
<feature type="domain" description="N-acetyltransferase" evidence="1">
    <location>
        <begin position="9"/>
        <end position="137"/>
    </location>
</feature>
<dbReference type="CDD" id="cd04301">
    <property type="entry name" value="NAT_SF"/>
    <property type="match status" value="1"/>
</dbReference>
<dbReference type="SUPFAM" id="SSF55729">
    <property type="entry name" value="Acyl-CoA N-acyltransferases (Nat)"/>
    <property type="match status" value="1"/>
</dbReference>
<evidence type="ECO:0000313" key="2">
    <source>
        <dbReference type="EMBL" id="KAB7836886.1"/>
    </source>
</evidence>
<evidence type="ECO:0000259" key="1">
    <source>
        <dbReference type="PROSITE" id="PS51186"/>
    </source>
</evidence>
<accession>A0A5N5W2I0</accession>
<dbReference type="InterPro" id="IPR000182">
    <property type="entry name" value="GNAT_dom"/>
</dbReference>
<dbReference type="Pfam" id="PF18014">
    <property type="entry name" value="Acetyltransf_18"/>
    <property type="match status" value="1"/>
</dbReference>
<dbReference type="PANTHER" id="PTHR47237:SF1">
    <property type="entry name" value="SLL0310 PROTEIN"/>
    <property type="match status" value="1"/>
</dbReference>
<dbReference type="InterPro" id="IPR052729">
    <property type="entry name" value="Acyl/Acetyltrans_Enzymes"/>
</dbReference>
<protein>
    <submittedName>
        <fullName evidence="2">GNAT family N-acetyltransferase</fullName>
    </submittedName>
</protein>
<dbReference type="RefSeq" id="WP_004938519.1">
    <property type="nucleotide sequence ID" value="NZ_VOKX01000098.1"/>
</dbReference>
<dbReference type="GO" id="GO:0016747">
    <property type="term" value="F:acyltransferase activity, transferring groups other than amino-acyl groups"/>
    <property type="evidence" value="ECO:0007669"/>
    <property type="project" value="InterPro"/>
</dbReference>
<dbReference type="OrthoDB" id="20916at2"/>
<name>A0A5N5W2I0_STRMB</name>